<name>A0A2S7WAR6_9FLAO</name>
<evidence type="ECO:0000259" key="1">
    <source>
        <dbReference type="SMART" id="SM00245"/>
    </source>
</evidence>
<dbReference type="SMART" id="SM00245">
    <property type="entry name" value="TSPc"/>
    <property type="match status" value="1"/>
</dbReference>
<dbReference type="Pfam" id="PF03572">
    <property type="entry name" value="Peptidase_S41"/>
    <property type="match status" value="1"/>
</dbReference>
<keyword evidence="3" id="KW-1185">Reference proteome</keyword>
<proteinExistence type="predicted"/>
<dbReference type="SUPFAM" id="SSF52096">
    <property type="entry name" value="ClpP/crotonase"/>
    <property type="match status" value="1"/>
</dbReference>
<comment type="caution">
    <text evidence="2">The sequence shown here is derived from an EMBL/GenBank/DDBJ whole genome shotgun (WGS) entry which is preliminary data.</text>
</comment>
<dbReference type="Proteomes" id="UP000237608">
    <property type="component" value="Unassembled WGS sequence"/>
</dbReference>
<evidence type="ECO:0000313" key="2">
    <source>
        <dbReference type="EMBL" id="PQJ74693.1"/>
    </source>
</evidence>
<dbReference type="AlphaFoldDB" id="A0A2S7WAR6"/>
<reference evidence="2 3" key="1">
    <citation type="submission" date="2016-12" db="EMBL/GenBank/DDBJ databases">
        <title>Trade-off between light-utilization and light-protection in marine flavobacteria.</title>
        <authorList>
            <person name="Kumagai Y."/>
            <person name="Yoshizawa S."/>
            <person name="Kogure K."/>
            <person name="Iwasaki W."/>
        </authorList>
    </citation>
    <scope>NUCLEOTIDE SEQUENCE [LARGE SCALE GENOMIC DNA]</scope>
    <source>
        <strain evidence="2 3">KCTC 22729</strain>
    </source>
</reference>
<organism evidence="2 3">
    <name type="scientific">Polaribacter gangjinensis</name>
    <dbReference type="NCBI Taxonomy" id="574710"/>
    <lineage>
        <taxon>Bacteria</taxon>
        <taxon>Pseudomonadati</taxon>
        <taxon>Bacteroidota</taxon>
        <taxon>Flavobacteriia</taxon>
        <taxon>Flavobacteriales</taxon>
        <taxon>Flavobacteriaceae</taxon>
    </lineage>
</organism>
<gene>
    <name evidence="2" type="ORF">BTO13_05225</name>
</gene>
<dbReference type="EMBL" id="MSCL01000001">
    <property type="protein sequence ID" value="PQJ74693.1"/>
    <property type="molecule type" value="Genomic_DNA"/>
</dbReference>
<dbReference type="GO" id="GO:0006508">
    <property type="term" value="P:proteolysis"/>
    <property type="evidence" value="ECO:0007669"/>
    <property type="project" value="InterPro"/>
</dbReference>
<dbReference type="Gene3D" id="3.90.226.10">
    <property type="entry name" value="2-enoyl-CoA Hydratase, Chain A, domain 1"/>
    <property type="match status" value="1"/>
</dbReference>
<dbReference type="InterPro" id="IPR029045">
    <property type="entry name" value="ClpP/crotonase-like_dom_sf"/>
</dbReference>
<evidence type="ECO:0000313" key="3">
    <source>
        <dbReference type="Proteomes" id="UP000237608"/>
    </source>
</evidence>
<dbReference type="OrthoDB" id="5379939at2"/>
<dbReference type="GO" id="GO:0008236">
    <property type="term" value="F:serine-type peptidase activity"/>
    <property type="evidence" value="ECO:0007669"/>
    <property type="project" value="InterPro"/>
</dbReference>
<dbReference type="InterPro" id="IPR005151">
    <property type="entry name" value="Tail-specific_protease"/>
</dbReference>
<feature type="domain" description="Tail specific protease" evidence="1">
    <location>
        <begin position="316"/>
        <end position="537"/>
    </location>
</feature>
<dbReference type="RefSeq" id="WP_105045841.1">
    <property type="nucleotide sequence ID" value="NZ_CP150662.1"/>
</dbReference>
<protein>
    <recommendedName>
        <fullName evidence="1">Tail specific protease domain-containing protein</fullName>
    </recommendedName>
</protein>
<sequence length="558" mass="64398">MKKILFILFLANINTFSQSKLSEVEKFKQTGLIWGLLKYHHPKISYGLYDWNLEFIKLTEEIKGDISQTTLNDKLLKFIIKFNSGADFKTKKINIDFDKVFKKNINYSWIKDSLFGVELTYELNKIKENGNLGDYYASLDKSKMMDFSNEKGMPDFNSSLQNYRLLEFYSFWNIIQYWNVNKYLTDKEWLEVLEELTEEFINATTTYNYEIAKLKMFAKLNDSHSYKISDFFKSTLFNKHPVFSGEILNDTVIVTKIYNKKLAQNDSIALKDIIVGIEGLSIKNYIDKTFDPIISSSNRTYLNGRLENSYLFSSNKNSLEIEVINKFGKIETKSIKLYEKYTSDNFETLYNNKKDHWKKIKPTITYINLDNITSKELSIAFTKAHNDKGIILDLRNYPKNITNSDLAKYLYPERKLFVDVLFPVKNNPSLGELNGNTPLKIILDPFKAGSKNSNYYKGKVLLLVNSKTGSKAEYLGMLIQQSPNCITIGEQTAGAVMNISSSILPDNQQFYFTGLGAFYPNGTGLQRQGLKIDYEIKGSVSNFDTELYINEAVKIIEN</sequence>
<accession>A0A2S7WAR6</accession>